<dbReference type="InterPro" id="IPR000644">
    <property type="entry name" value="CBS_dom"/>
</dbReference>
<dbReference type="SUPFAM" id="SSF54631">
    <property type="entry name" value="CBS-domain pair"/>
    <property type="match status" value="1"/>
</dbReference>
<dbReference type="EMBL" id="MSPP01000004">
    <property type="protein sequence ID" value="OUD08632.1"/>
    <property type="molecule type" value="Genomic_DNA"/>
</dbReference>
<protein>
    <submittedName>
        <fullName evidence="4">Histidine kinase</fullName>
    </submittedName>
</protein>
<dbReference type="OrthoDB" id="9807125at2"/>
<name>A0A251WW79_9RHOB</name>
<evidence type="ECO:0000256" key="2">
    <source>
        <dbReference type="PROSITE-ProRule" id="PRU00703"/>
    </source>
</evidence>
<dbReference type="InterPro" id="IPR051257">
    <property type="entry name" value="Diverse_CBS-Domain"/>
</dbReference>
<dbReference type="AlphaFoldDB" id="A0A251WW79"/>
<keyword evidence="4" id="KW-0418">Kinase</keyword>
<gene>
    <name evidence="4" type="ORF">BVC71_11885</name>
</gene>
<evidence type="ECO:0000259" key="3">
    <source>
        <dbReference type="PROSITE" id="PS51371"/>
    </source>
</evidence>
<feature type="domain" description="CBS" evidence="3">
    <location>
        <begin position="77"/>
        <end position="132"/>
    </location>
</feature>
<dbReference type="InterPro" id="IPR044725">
    <property type="entry name" value="CBSX3_CBS_dom"/>
</dbReference>
<dbReference type="PROSITE" id="PS51371">
    <property type="entry name" value="CBS"/>
    <property type="match status" value="2"/>
</dbReference>
<keyword evidence="4" id="KW-0808">Transferase</keyword>
<feature type="domain" description="CBS" evidence="3">
    <location>
        <begin position="8"/>
        <end position="68"/>
    </location>
</feature>
<dbReference type="Pfam" id="PF00571">
    <property type="entry name" value="CBS"/>
    <property type="match status" value="2"/>
</dbReference>
<dbReference type="InterPro" id="IPR046342">
    <property type="entry name" value="CBS_dom_sf"/>
</dbReference>
<dbReference type="Proteomes" id="UP000194664">
    <property type="component" value="Unassembled WGS sequence"/>
</dbReference>
<dbReference type="SMART" id="SM00116">
    <property type="entry name" value="CBS"/>
    <property type="match status" value="2"/>
</dbReference>
<dbReference type="RefSeq" id="WP_086451902.1">
    <property type="nucleotide sequence ID" value="NZ_MSPP01000004.1"/>
</dbReference>
<evidence type="ECO:0000313" key="4">
    <source>
        <dbReference type="EMBL" id="OUD08632.1"/>
    </source>
</evidence>
<organism evidence="4 5">
    <name type="scientific">Marivivens niveibacter</name>
    <dbReference type="NCBI Taxonomy" id="1930667"/>
    <lineage>
        <taxon>Bacteria</taxon>
        <taxon>Pseudomonadati</taxon>
        <taxon>Pseudomonadota</taxon>
        <taxon>Alphaproteobacteria</taxon>
        <taxon>Rhodobacterales</taxon>
        <taxon>Paracoccaceae</taxon>
        <taxon>Marivivens group</taxon>
        <taxon>Marivivens</taxon>
    </lineage>
</organism>
<keyword evidence="1 2" id="KW-0129">CBS domain</keyword>
<dbReference type="Gene3D" id="3.10.580.10">
    <property type="entry name" value="CBS-domain"/>
    <property type="match status" value="1"/>
</dbReference>
<dbReference type="GO" id="GO:0016301">
    <property type="term" value="F:kinase activity"/>
    <property type="evidence" value="ECO:0007669"/>
    <property type="project" value="UniProtKB-KW"/>
</dbReference>
<evidence type="ECO:0000256" key="1">
    <source>
        <dbReference type="ARBA" id="ARBA00023122"/>
    </source>
</evidence>
<dbReference type="PANTHER" id="PTHR43080:SF2">
    <property type="entry name" value="CBS DOMAIN-CONTAINING PROTEIN"/>
    <property type="match status" value="1"/>
</dbReference>
<sequence length="144" mass="15811">MLVQNILKTKEKSSIYWLKEDEPVSKAVEIMARERIGTIIVSETGEEPSGILSERDIVREMGKQGLSIVNGPISKIMTANPVTITGDKTPDEALQIMTDGRFRHLPVMEGGKLMGLISIGDVVKARLSQLSMEKDALEGMVMGR</sequence>
<keyword evidence="5" id="KW-1185">Reference proteome</keyword>
<evidence type="ECO:0000313" key="5">
    <source>
        <dbReference type="Proteomes" id="UP000194664"/>
    </source>
</evidence>
<accession>A0A251WW79</accession>
<dbReference type="PANTHER" id="PTHR43080">
    <property type="entry name" value="CBS DOMAIN-CONTAINING PROTEIN CBSX3, MITOCHONDRIAL"/>
    <property type="match status" value="1"/>
</dbReference>
<proteinExistence type="predicted"/>
<comment type="caution">
    <text evidence="4">The sequence shown here is derived from an EMBL/GenBank/DDBJ whole genome shotgun (WGS) entry which is preliminary data.</text>
</comment>
<reference evidence="4 5" key="1">
    <citation type="submission" date="2016-12" db="EMBL/GenBank/DDBJ databases">
        <title>The draft genome sequence of HSLHS2.</title>
        <authorList>
            <person name="Hu D."/>
            <person name="Wang L."/>
            <person name="Shao Z."/>
        </authorList>
    </citation>
    <scope>NUCLEOTIDE SEQUENCE [LARGE SCALE GENOMIC DNA]</scope>
    <source>
        <strain evidence="4">MCCC 1A06712</strain>
    </source>
</reference>
<dbReference type="CDD" id="cd04623">
    <property type="entry name" value="CBS_pair_bac_euk"/>
    <property type="match status" value="1"/>
</dbReference>